<feature type="region of interest" description="Disordered" evidence="1">
    <location>
        <begin position="16"/>
        <end position="44"/>
    </location>
</feature>
<proteinExistence type="predicted"/>
<name>A0A090GCL5_MESPL</name>
<sequence length="84" mass="8564">MGKIFRGALFLAPATGGGEVARRSRDGEGAAPAMVGQTPSGEPHLVGTLRGPLSGRCAATSPPASRGARKVAPLPRLCLRRMAD</sequence>
<evidence type="ECO:0000313" key="3">
    <source>
        <dbReference type="Proteomes" id="UP000046122"/>
    </source>
</evidence>
<dbReference type="AlphaFoldDB" id="A0A090GCL5"/>
<evidence type="ECO:0000256" key="1">
    <source>
        <dbReference type="SAM" id="MobiDB-lite"/>
    </source>
</evidence>
<organism evidence="2 3">
    <name type="scientific">Mesorhizobium plurifarium</name>
    <dbReference type="NCBI Taxonomy" id="69974"/>
    <lineage>
        <taxon>Bacteria</taxon>
        <taxon>Pseudomonadati</taxon>
        <taxon>Pseudomonadota</taxon>
        <taxon>Alphaproteobacteria</taxon>
        <taxon>Hyphomicrobiales</taxon>
        <taxon>Phyllobacteriaceae</taxon>
        <taxon>Mesorhizobium</taxon>
    </lineage>
</organism>
<evidence type="ECO:0000313" key="2">
    <source>
        <dbReference type="EMBL" id="CDX62400.1"/>
    </source>
</evidence>
<protein>
    <submittedName>
        <fullName evidence="2">Uncharacterized protein</fullName>
    </submittedName>
</protein>
<gene>
    <name evidence="2" type="ORF">MPL3365_70443</name>
</gene>
<dbReference type="Proteomes" id="UP000046122">
    <property type="component" value="Unassembled WGS sequence"/>
</dbReference>
<dbReference type="EMBL" id="CCNE01000065">
    <property type="protein sequence ID" value="CDX62400.1"/>
    <property type="molecule type" value="Genomic_DNA"/>
</dbReference>
<accession>A0A090GCL5</accession>
<reference evidence="2 3" key="1">
    <citation type="submission" date="2014-08" db="EMBL/GenBank/DDBJ databases">
        <authorList>
            <person name="Moulin Lionel"/>
        </authorList>
    </citation>
    <scope>NUCLEOTIDE SEQUENCE [LARGE SCALE GENOMIC DNA]</scope>
</reference>